<proteinExistence type="predicted"/>
<protein>
    <submittedName>
        <fullName evidence="2">GL19642</fullName>
    </submittedName>
</protein>
<name>B4G7Q2_DROPE</name>
<evidence type="ECO:0000256" key="1">
    <source>
        <dbReference type="SAM" id="MobiDB-lite"/>
    </source>
</evidence>
<evidence type="ECO:0000313" key="2">
    <source>
        <dbReference type="EMBL" id="EDW29323.1"/>
    </source>
</evidence>
<organism evidence="3">
    <name type="scientific">Drosophila persimilis</name>
    <name type="common">Fruit fly</name>
    <dbReference type="NCBI Taxonomy" id="7234"/>
    <lineage>
        <taxon>Eukaryota</taxon>
        <taxon>Metazoa</taxon>
        <taxon>Ecdysozoa</taxon>
        <taxon>Arthropoda</taxon>
        <taxon>Hexapoda</taxon>
        <taxon>Insecta</taxon>
        <taxon>Pterygota</taxon>
        <taxon>Neoptera</taxon>
        <taxon>Endopterygota</taxon>
        <taxon>Diptera</taxon>
        <taxon>Brachycera</taxon>
        <taxon>Muscomorpha</taxon>
        <taxon>Ephydroidea</taxon>
        <taxon>Drosophilidae</taxon>
        <taxon>Drosophila</taxon>
        <taxon>Sophophora</taxon>
    </lineage>
</organism>
<gene>
    <name evidence="2" type="primary">Dper\GL19642</name>
    <name evidence="2" type="ORF">Dper_GL19642</name>
</gene>
<dbReference type="Proteomes" id="UP000008744">
    <property type="component" value="Unassembled WGS sequence"/>
</dbReference>
<dbReference type="AlphaFoldDB" id="B4G7Q2"/>
<sequence length="72" mass="8516">MSIAKRPKTSQMAPSVRRNEASRRVNQFNVRAAKWRKVERNKYLTEVFEAFINDTPEPREKLSKFCDTKLSQ</sequence>
<evidence type="ECO:0000313" key="3">
    <source>
        <dbReference type="Proteomes" id="UP000008744"/>
    </source>
</evidence>
<dbReference type="HOGENOM" id="CLU_2724895_0_0_1"/>
<dbReference type="OMA" id="WRKVERN"/>
<feature type="region of interest" description="Disordered" evidence="1">
    <location>
        <begin position="1"/>
        <end position="22"/>
    </location>
</feature>
<accession>B4G7Q2</accession>
<reference evidence="2 3" key="1">
    <citation type="journal article" date="2007" name="Nature">
        <title>Evolution of genes and genomes on the Drosophila phylogeny.</title>
        <authorList>
            <consortium name="Drosophila 12 Genomes Consortium"/>
            <person name="Clark A.G."/>
            <person name="Eisen M.B."/>
            <person name="Smith D.R."/>
            <person name="Bergman C.M."/>
            <person name="Oliver B."/>
            <person name="Markow T.A."/>
            <person name="Kaufman T.C."/>
            <person name="Kellis M."/>
            <person name="Gelbart W."/>
            <person name="Iyer V.N."/>
            <person name="Pollard D.A."/>
            <person name="Sackton T.B."/>
            <person name="Larracuente A.M."/>
            <person name="Singh N.D."/>
            <person name="Abad J.P."/>
            <person name="Abt D.N."/>
            <person name="Adryan B."/>
            <person name="Aguade M."/>
            <person name="Akashi H."/>
            <person name="Anderson W.W."/>
            <person name="Aquadro C.F."/>
            <person name="Ardell D.H."/>
            <person name="Arguello R."/>
            <person name="Artieri C.G."/>
            <person name="Barbash D.A."/>
            <person name="Barker D."/>
            <person name="Barsanti P."/>
            <person name="Batterham P."/>
            <person name="Batzoglou S."/>
            <person name="Begun D."/>
            <person name="Bhutkar A."/>
            <person name="Blanco E."/>
            <person name="Bosak S.A."/>
            <person name="Bradley R.K."/>
            <person name="Brand A.D."/>
            <person name="Brent M.R."/>
            <person name="Brooks A.N."/>
            <person name="Brown R.H."/>
            <person name="Butlin R.K."/>
            <person name="Caggese C."/>
            <person name="Calvi B.R."/>
            <person name="Bernardo de Carvalho A."/>
            <person name="Caspi A."/>
            <person name="Castrezana S."/>
            <person name="Celniker S.E."/>
            <person name="Chang J.L."/>
            <person name="Chapple C."/>
            <person name="Chatterji S."/>
            <person name="Chinwalla A."/>
            <person name="Civetta A."/>
            <person name="Clifton S.W."/>
            <person name="Comeron J.M."/>
            <person name="Costello J.C."/>
            <person name="Coyne J.A."/>
            <person name="Daub J."/>
            <person name="David R.G."/>
            <person name="Delcher A.L."/>
            <person name="Delehaunty K."/>
            <person name="Do C.B."/>
            <person name="Ebling H."/>
            <person name="Edwards K."/>
            <person name="Eickbush T."/>
            <person name="Evans J.D."/>
            <person name="Filipski A."/>
            <person name="Findeiss S."/>
            <person name="Freyhult E."/>
            <person name="Fulton L."/>
            <person name="Fulton R."/>
            <person name="Garcia A.C."/>
            <person name="Gardiner A."/>
            <person name="Garfield D.A."/>
            <person name="Garvin B.E."/>
            <person name="Gibson G."/>
            <person name="Gilbert D."/>
            <person name="Gnerre S."/>
            <person name="Godfrey J."/>
            <person name="Good R."/>
            <person name="Gotea V."/>
            <person name="Gravely B."/>
            <person name="Greenberg A.J."/>
            <person name="Griffiths-Jones S."/>
            <person name="Gross S."/>
            <person name="Guigo R."/>
            <person name="Gustafson E.A."/>
            <person name="Haerty W."/>
            <person name="Hahn M.W."/>
            <person name="Halligan D.L."/>
            <person name="Halpern A.L."/>
            <person name="Halter G.M."/>
            <person name="Han M.V."/>
            <person name="Heger A."/>
            <person name="Hillier L."/>
            <person name="Hinrichs A.S."/>
            <person name="Holmes I."/>
            <person name="Hoskins R.A."/>
            <person name="Hubisz M.J."/>
            <person name="Hultmark D."/>
            <person name="Huntley M.A."/>
            <person name="Jaffe D.B."/>
            <person name="Jagadeeshan S."/>
            <person name="Jeck W.R."/>
            <person name="Johnson J."/>
            <person name="Jones C.D."/>
            <person name="Jordan W.C."/>
            <person name="Karpen G.H."/>
            <person name="Kataoka E."/>
            <person name="Keightley P.D."/>
            <person name="Kheradpour P."/>
            <person name="Kirkness E.F."/>
            <person name="Koerich L.B."/>
            <person name="Kristiansen K."/>
            <person name="Kudrna D."/>
            <person name="Kulathinal R.J."/>
            <person name="Kumar S."/>
            <person name="Kwok R."/>
            <person name="Lander E."/>
            <person name="Langley C.H."/>
            <person name="Lapoint R."/>
            <person name="Lazzaro B.P."/>
            <person name="Lee S.J."/>
            <person name="Levesque L."/>
            <person name="Li R."/>
            <person name="Lin C.F."/>
            <person name="Lin M.F."/>
            <person name="Lindblad-Toh K."/>
            <person name="Llopart A."/>
            <person name="Long M."/>
            <person name="Low L."/>
            <person name="Lozovsky E."/>
            <person name="Lu J."/>
            <person name="Luo M."/>
            <person name="Machado C.A."/>
            <person name="Makalowski W."/>
            <person name="Marzo M."/>
            <person name="Matsuda M."/>
            <person name="Matzkin L."/>
            <person name="McAllister B."/>
            <person name="McBride C.S."/>
            <person name="McKernan B."/>
            <person name="McKernan K."/>
            <person name="Mendez-Lago M."/>
            <person name="Minx P."/>
            <person name="Mollenhauer M.U."/>
            <person name="Montooth K."/>
            <person name="Mount S.M."/>
            <person name="Mu X."/>
            <person name="Myers E."/>
            <person name="Negre B."/>
            <person name="Newfeld S."/>
            <person name="Nielsen R."/>
            <person name="Noor M.A."/>
            <person name="O'Grady P."/>
            <person name="Pachter L."/>
            <person name="Papaceit M."/>
            <person name="Parisi M.J."/>
            <person name="Parisi M."/>
            <person name="Parts L."/>
            <person name="Pedersen J.S."/>
            <person name="Pesole G."/>
            <person name="Phillippy A.M."/>
            <person name="Ponting C.P."/>
            <person name="Pop M."/>
            <person name="Porcelli D."/>
            <person name="Powell J.R."/>
            <person name="Prohaska S."/>
            <person name="Pruitt K."/>
            <person name="Puig M."/>
            <person name="Quesneville H."/>
            <person name="Ram K.R."/>
            <person name="Rand D."/>
            <person name="Rasmussen M.D."/>
            <person name="Reed L.K."/>
            <person name="Reenan R."/>
            <person name="Reily A."/>
            <person name="Remington K.A."/>
            <person name="Rieger T.T."/>
            <person name="Ritchie M.G."/>
            <person name="Robin C."/>
            <person name="Rogers Y.H."/>
            <person name="Rohde C."/>
            <person name="Rozas J."/>
            <person name="Rubenfield M.J."/>
            <person name="Ruiz A."/>
            <person name="Russo S."/>
            <person name="Salzberg S.L."/>
            <person name="Sanchez-Gracia A."/>
            <person name="Saranga D.J."/>
            <person name="Sato H."/>
            <person name="Schaeffer S.W."/>
            <person name="Schatz M.C."/>
            <person name="Schlenke T."/>
            <person name="Schwartz R."/>
            <person name="Segarra C."/>
            <person name="Singh R.S."/>
            <person name="Sirot L."/>
            <person name="Sirota M."/>
            <person name="Sisneros N.B."/>
            <person name="Smith C.D."/>
            <person name="Smith T.F."/>
            <person name="Spieth J."/>
            <person name="Stage D.E."/>
            <person name="Stark A."/>
            <person name="Stephan W."/>
            <person name="Strausberg R.L."/>
            <person name="Strempel S."/>
            <person name="Sturgill D."/>
            <person name="Sutton G."/>
            <person name="Sutton G.G."/>
            <person name="Tao W."/>
            <person name="Teichmann S."/>
            <person name="Tobari Y.N."/>
            <person name="Tomimura Y."/>
            <person name="Tsolas J.M."/>
            <person name="Valente V.L."/>
            <person name="Venter E."/>
            <person name="Venter J.C."/>
            <person name="Vicario S."/>
            <person name="Vieira F.G."/>
            <person name="Vilella A.J."/>
            <person name="Villasante A."/>
            <person name="Walenz B."/>
            <person name="Wang J."/>
            <person name="Wasserman M."/>
            <person name="Watts T."/>
            <person name="Wilson D."/>
            <person name="Wilson R.K."/>
            <person name="Wing R.A."/>
            <person name="Wolfner M.F."/>
            <person name="Wong A."/>
            <person name="Wong G.K."/>
            <person name="Wu C.I."/>
            <person name="Wu G."/>
            <person name="Yamamoto D."/>
            <person name="Yang H.P."/>
            <person name="Yang S.P."/>
            <person name="Yorke J.A."/>
            <person name="Yoshida K."/>
            <person name="Zdobnov E."/>
            <person name="Zhang P."/>
            <person name="Zhang Y."/>
            <person name="Zimin A.V."/>
            <person name="Baldwin J."/>
            <person name="Abdouelleil A."/>
            <person name="Abdulkadir J."/>
            <person name="Abebe A."/>
            <person name="Abera B."/>
            <person name="Abreu J."/>
            <person name="Acer S.C."/>
            <person name="Aftuck L."/>
            <person name="Alexander A."/>
            <person name="An P."/>
            <person name="Anderson E."/>
            <person name="Anderson S."/>
            <person name="Arachi H."/>
            <person name="Azer M."/>
            <person name="Bachantsang P."/>
            <person name="Barry A."/>
            <person name="Bayul T."/>
            <person name="Berlin A."/>
            <person name="Bessette D."/>
            <person name="Bloom T."/>
            <person name="Blye J."/>
            <person name="Boguslavskiy L."/>
            <person name="Bonnet C."/>
            <person name="Boukhgalter B."/>
            <person name="Bourzgui I."/>
            <person name="Brown A."/>
            <person name="Cahill P."/>
            <person name="Channer S."/>
            <person name="Cheshatsang Y."/>
            <person name="Chuda L."/>
            <person name="Citroen M."/>
            <person name="Collymore A."/>
            <person name="Cooke P."/>
            <person name="Costello M."/>
            <person name="D'Aco K."/>
            <person name="Daza R."/>
            <person name="De Haan G."/>
            <person name="DeGray S."/>
            <person name="DeMaso C."/>
            <person name="Dhargay N."/>
            <person name="Dooley K."/>
            <person name="Dooley E."/>
            <person name="Doricent M."/>
            <person name="Dorje P."/>
            <person name="Dorjee K."/>
            <person name="Dupes A."/>
            <person name="Elong R."/>
            <person name="Falk J."/>
            <person name="Farina A."/>
            <person name="Faro S."/>
            <person name="Ferguson D."/>
            <person name="Fisher S."/>
            <person name="Foley C.D."/>
            <person name="Franke A."/>
            <person name="Friedrich D."/>
            <person name="Gadbois L."/>
            <person name="Gearin G."/>
            <person name="Gearin C.R."/>
            <person name="Giannoukos G."/>
            <person name="Goode T."/>
            <person name="Graham J."/>
            <person name="Grandbois E."/>
            <person name="Grewal S."/>
            <person name="Gyaltsen K."/>
            <person name="Hafez N."/>
            <person name="Hagos B."/>
            <person name="Hall J."/>
            <person name="Henson C."/>
            <person name="Hollinger A."/>
            <person name="Honan T."/>
            <person name="Huard M.D."/>
            <person name="Hughes L."/>
            <person name="Hurhula B."/>
            <person name="Husby M.E."/>
            <person name="Kamat A."/>
            <person name="Kanga B."/>
            <person name="Kashin S."/>
            <person name="Khazanovich D."/>
            <person name="Kisner P."/>
            <person name="Lance K."/>
            <person name="Lara M."/>
            <person name="Lee W."/>
            <person name="Lennon N."/>
            <person name="Letendre F."/>
            <person name="LeVine R."/>
            <person name="Lipovsky A."/>
            <person name="Liu X."/>
            <person name="Liu J."/>
            <person name="Liu S."/>
            <person name="Lokyitsang T."/>
            <person name="Lokyitsang Y."/>
            <person name="Lubonja R."/>
            <person name="Lui A."/>
            <person name="MacDonald P."/>
            <person name="Magnisalis V."/>
            <person name="Maru K."/>
            <person name="Matthews C."/>
            <person name="McCusker W."/>
            <person name="McDonough S."/>
            <person name="Mehta T."/>
            <person name="Meldrim J."/>
            <person name="Meneus L."/>
            <person name="Mihai O."/>
            <person name="Mihalev A."/>
            <person name="Mihova T."/>
            <person name="Mittelman R."/>
            <person name="Mlenga V."/>
            <person name="Montmayeur A."/>
            <person name="Mulrain L."/>
            <person name="Navidi A."/>
            <person name="Naylor J."/>
            <person name="Negash T."/>
            <person name="Nguyen T."/>
            <person name="Nguyen N."/>
            <person name="Nicol R."/>
            <person name="Norbu C."/>
            <person name="Norbu N."/>
            <person name="Novod N."/>
            <person name="O'Neill B."/>
            <person name="Osman S."/>
            <person name="Markiewicz E."/>
            <person name="Oyono O.L."/>
            <person name="Patti C."/>
            <person name="Phunkhang P."/>
            <person name="Pierre F."/>
            <person name="Priest M."/>
            <person name="Raghuraman S."/>
            <person name="Rege F."/>
            <person name="Reyes R."/>
            <person name="Rise C."/>
            <person name="Rogov P."/>
            <person name="Ross K."/>
            <person name="Ryan E."/>
            <person name="Settipalli S."/>
            <person name="Shea T."/>
            <person name="Sherpa N."/>
            <person name="Shi L."/>
            <person name="Shih D."/>
            <person name="Sparrow T."/>
            <person name="Spaulding J."/>
            <person name="Stalker J."/>
            <person name="Stange-Thomann N."/>
            <person name="Stavropoulos S."/>
            <person name="Stone C."/>
            <person name="Strader C."/>
            <person name="Tesfaye S."/>
            <person name="Thomson T."/>
            <person name="Thoulutsang Y."/>
            <person name="Thoulutsang D."/>
            <person name="Topham K."/>
            <person name="Topping I."/>
            <person name="Tsamla T."/>
            <person name="Vassiliev H."/>
            <person name="Vo A."/>
            <person name="Wangchuk T."/>
            <person name="Wangdi T."/>
            <person name="Weiand M."/>
            <person name="Wilkinson J."/>
            <person name="Wilson A."/>
            <person name="Yadav S."/>
            <person name="Young G."/>
            <person name="Yu Q."/>
            <person name="Zembek L."/>
            <person name="Zhong D."/>
            <person name="Zimmer A."/>
            <person name="Zwirko Z."/>
            <person name="Jaffe D.B."/>
            <person name="Alvarez P."/>
            <person name="Brockman W."/>
            <person name="Butler J."/>
            <person name="Chin C."/>
            <person name="Gnerre S."/>
            <person name="Grabherr M."/>
            <person name="Kleber M."/>
            <person name="Mauceli E."/>
            <person name="MacCallum I."/>
        </authorList>
    </citation>
    <scope>NUCLEOTIDE SEQUENCE [LARGE SCALE GENOMIC DNA]</scope>
    <source>
        <strain evidence="3">MSH-3 / Tucson 14011-0111.49</strain>
    </source>
</reference>
<dbReference type="EMBL" id="CH479180">
    <property type="protein sequence ID" value="EDW29323.1"/>
    <property type="molecule type" value="Genomic_DNA"/>
</dbReference>
<keyword evidence="3" id="KW-1185">Reference proteome</keyword>